<name>A0A1A9Z310_GLOPL</name>
<protein>
    <submittedName>
        <fullName evidence="1">Uncharacterized protein</fullName>
    </submittedName>
</protein>
<accession>A0A1A9Z310</accession>
<reference evidence="1" key="2">
    <citation type="submission" date="2020-05" db="UniProtKB">
        <authorList>
            <consortium name="EnsemblMetazoa"/>
        </authorList>
    </citation>
    <scope>IDENTIFICATION</scope>
    <source>
        <strain evidence="1">IAEA</strain>
    </source>
</reference>
<sequence length="174" mass="19837">MSTLTDIRDLLWATFLFVEGTHFNPLAFVRIVYEAYNALTRSYPLAMQSLGDQISNTRTSNEKLLLTWNHRNLGLGPHKRPKMTAQDLSTLHTGASVFGFTDFLFFQFSSLLLLFRFELLSCSSFVYNNNKNNSNIRNSNQRPPTSTIFDTTSSSTIVNNSNNSSLFYNSIQLR</sequence>
<dbReference type="AlphaFoldDB" id="A0A1A9Z310"/>
<dbReference type="EnsemblMetazoa" id="GPAI002233-RA">
    <property type="protein sequence ID" value="GPAI002233-PA"/>
    <property type="gene ID" value="GPAI002233"/>
</dbReference>
<proteinExistence type="predicted"/>
<evidence type="ECO:0000313" key="2">
    <source>
        <dbReference type="Proteomes" id="UP000092445"/>
    </source>
</evidence>
<evidence type="ECO:0000313" key="1">
    <source>
        <dbReference type="EnsemblMetazoa" id="GPAI002233-PA"/>
    </source>
</evidence>
<dbReference type="Proteomes" id="UP000092445">
    <property type="component" value="Unassembled WGS sequence"/>
</dbReference>
<dbReference type="VEuPathDB" id="VectorBase:GPAI002233"/>
<keyword evidence="2" id="KW-1185">Reference proteome</keyword>
<reference evidence="2" key="1">
    <citation type="submission" date="2014-03" db="EMBL/GenBank/DDBJ databases">
        <authorList>
            <person name="Aksoy S."/>
            <person name="Warren W."/>
            <person name="Wilson R.K."/>
        </authorList>
    </citation>
    <scope>NUCLEOTIDE SEQUENCE [LARGE SCALE GENOMIC DNA]</scope>
    <source>
        <strain evidence="2">IAEA</strain>
    </source>
</reference>
<organism evidence="1 2">
    <name type="scientific">Glossina pallidipes</name>
    <name type="common">Tsetse fly</name>
    <dbReference type="NCBI Taxonomy" id="7398"/>
    <lineage>
        <taxon>Eukaryota</taxon>
        <taxon>Metazoa</taxon>
        <taxon>Ecdysozoa</taxon>
        <taxon>Arthropoda</taxon>
        <taxon>Hexapoda</taxon>
        <taxon>Insecta</taxon>
        <taxon>Pterygota</taxon>
        <taxon>Neoptera</taxon>
        <taxon>Endopterygota</taxon>
        <taxon>Diptera</taxon>
        <taxon>Brachycera</taxon>
        <taxon>Muscomorpha</taxon>
        <taxon>Hippoboscoidea</taxon>
        <taxon>Glossinidae</taxon>
        <taxon>Glossina</taxon>
    </lineage>
</organism>